<reference evidence="2" key="1">
    <citation type="submission" date="2020-04" db="EMBL/GenBank/DDBJ databases">
        <authorList>
            <person name="Chiriac C."/>
            <person name="Salcher M."/>
            <person name="Ghai R."/>
            <person name="Kavagutti S V."/>
        </authorList>
    </citation>
    <scope>NUCLEOTIDE SEQUENCE</scope>
</reference>
<keyword evidence="1" id="KW-0812">Transmembrane</keyword>
<sequence>MISINFAEITGLLLCLSFFVIVFIYLLNFLVRYFIALSVLTYVHVIKEVGINDNYKKKMFWKIRIFLSFIFSKYIFTRLYSHWSNLDCEIDLTDIKPTIKLKNDSSQTAL</sequence>
<keyword evidence="1" id="KW-0472">Membrane</keyword>
<proteinExistence type="predicted"/>
<accession>A0A6J5LG15</accession>
<name>A0A6J5LG15_9CAUD</name>
<protein>
    <submittedName>
        <fullName evidence="2">Uncharacterized protein</fullName>
    </submittedName>
</protein>
<keyword evidence="1" id="KW-1133">Transmembrane helix</keyword>
<evidence type="ECO:0000256" key="1">
    <source>
        <dbReference type="SAM" id="Phobius"/>
    </source>
</evidence>
<gene>
    <name evidence="2" type="ORF">UFOVP136_18</name>
</gene>
<organism evidence="2">
    <name type="scientific">uncultured Caudovirales phage</name>
    <dbReference type="NCBI Taxonomy" id="2100421"/>
    <lineage>
        <taxon>Viruses</taxon>
        <taxon>Duplodnaviria</taxon>
        <taxon>Heunggongvirae</taxon>
        <taxon>Uroviricota</taxon>
        <taxon>Caudoviricetes</taxon>
        <taxon>Peduoviridae</taxon>
        <taxon>Maltschvirus</taxon>
        <taxon>Maltschvirus maltsch</taxon>
    </lineage>
</organism>
<feature type="transmembrane region" description="Helical" evidence="1">
    <location>
        <begin position="12"/>
        <end position="35"/>
    </location>
</feature>
<evidence type="ECO:0000313" key="2">
    <source>
        <dbReference type="EMBL" id="CAB4132037.1"/>
    </source>
</evidence>
<dbReference type="EMBL" id="LR796257">
    <property type="protein sequence ID" value="CAB4132037.1"/>
    <property type="molecule type" value="Genomic_DNA"/>
</dbReference>